<sequence length="509" mass="55036">MYLEMAGGSVEIAVEIFMSSQEGGGEAPMEVEAFAVASAGDGQSAVAAVACGDAPEWWSIIWPSVEQPPEAWRNQRLDNGGDGWKGGIAQPKNGPCGVLAVVHGLILANQHSRDIAEIDVGPDATAKAILDILLRCRPQDGAVLRLVRPQQPGAYQPGAELDVTEFSDSVAAAAEVRSRIGAFQGPGGIIDLVYSAVFTRGFDLVKQEALSEGGELPLVPLAFNCWLCSMELMSLLLRGCAKGNVGAFCADGSPNTSWEGVTPIGILSRKEKETGIPMADSLKSPPSPVWVLHGGDHFTVAWARSSPPADAGAQFALYHWNGLPPGGPRLAEMAITAVSGSLGSVSKEVPKFYKPEPGEIDEVVQADPEDKKSHPGQYRLWRYEVLLAWDRPDLQGEPRPASELPEPKFEQQEPRYQRPGAWRCRRCYDRRFQTMDFSLVPADSPDACPKCQKPRSECGWSLWVPFPELPPKRQATVMDQHAKKIEPILWTKWPAAVVTDAAGGALPDC</sequence>
<keyword evidence="5" id="KW-1185">Reference proteome</keyword>
<dbReference type="InterPro" id="IPR039785">
    <property type="entry name" value="MINY3/4"/>
</dbReference>
<feature type="region of interest" description="Disordered" evidence="2">
    <location>
        <begin position="394"/>
        <end position="415"/>
    </location>
</feature>
<name>A0A813FL48_POLGL</name>
<comment type="similarity">
    <text evidence="1">Belongs to the MINDY deubiquitinase family. FAM188 subfamily.</text>
</comment>
<dbReference type="GO" id="GO:0071108">
    <property type="term" value="P:protein K48-linked deubiquitination"/>
    <property type="evidence" value="ECO:0007669"/>
    <property type="project" value="InterPro"/>
</dbReference>
<dbReference type="GO" id="GO:0006508">
    <property type="term" value="P:proteolysis"/>
    <property type="evidence" value="ECO:0007669"/>
    <property type="project" value="UniProtKB-KW"/>
</dbReference>
<protein>
    <recommendedName>
        <fullName evidence="3">Deubiquitinating enzyme MINDY-3/4 conserved domain-containing protein</fullName>
    </recommendedName>
</protein>
<evidence type="ECO:0000313" key="4">
    <source>
        <dbReference type="EMBL" id="CAE8612768.1"/>
    </source>
</evidence>
<dbReference type="Pfam" id="PF13898">
    <property type="entry name" value="MINDY-3_4_CD"/>
    <property type="match status" value="1"/>
</dbReference>
<dbReference type="PANTHER" id="PTHR12473">
    <property type="entry name" value="UBIQUITIN CARBOXYL-TERMINAL HYDROLASE MINDY-4-RELATED"/>
    <property type="match status" value="1"/>
</dbReference>
<dbReference type="Proteomes" id="UP000654075">
    <property type="component" value="Unassembled WGS sequence"/>
</dbReference>
<dbReference type="OrthoDB" id="408044at2759"/>
<dbReference type="OMA" id="ILWTKWP"/>
<dbReference type="GO" id="GO:1990380">
    <property type="term" value="F:K48-linked deubiquitinase activity"/>
    <property type="evidence" value="ECO:0007669"/>
    <property type="project" value="InterPro"/>
</dbReference>
<dbReference type="InterPro" id="IPR025257">
    <property type="entry name" value="MINDY-3/4_CD"/>
</dbReference>
<reference evidence="4" key="1">
    <citation type="submission" date="2021-02" db="EMBL/GenBank/DDBJ databases">
        <authorList>
            <person name="Dougan E. K."/>
            <person name="Rhodes N."/>
            <person name="Thang M."/>
            <person name="Chan C."/>
        </authorList>
    </citation>
    <scope>NUCLEOTIDE SEQUENCE</scope>
</reference>
<evidence type="ECO:0000259" key="3">
    <source>
        <dbReference type="SMART" id="SM01174"/>
    </source>
</evidence>
<dbReference type="SMART" id="SM01174">
    <property type="entry name" value="DUF4205"/>
    <property type="match status" value="1"/>
</dbReference>
<dbReference type="EMBL" id="CAJNNV010025158">
    <property type="protein sequence ID" value="CAE8612768.1"/>
    <property type="molecule type" value="Genomic_DNA"/>
</dbReference>
<accession>A0A813FL48</accession>
<feature type="domain" description="Deubiquitinating enzyme MINDY-3/4 conserved" evidence="3">
    <location>
        <begin position="58"/>
        <end position="343"/>
    </location>
</feature>
<gene>
    <name evidence="4" type="ORF">PGLA1383_LOCUS30556</name>
</gene>
<dbReference type="GO" id="GO:0004843">
    <property type="term" value="F:cysteine-type deubiquitinase activity"/>
    <property type="evidence" value="ECO:0007669"/>
    <property type="project" value="UniProtKB-EC"/>
</dbReference>
<evidence type="ECO:0000256" key="1">
    <source>
        <dbReference type="ARBA" id="ARBA00011074"/>
    </source>
</evidence>
<dbReference type="AlphaFoldDB" id="A0A813FL48"/>
<organism evidence="4 5">
    <name type="scientific">Polarella glacialis</name>
    <name type="common">Dinoflagellate</name>
    <dbReference type="NCBI Taxonomy" id="89957"/>
    <lineage>
        <taxon>Eukaryota</taxon>
        <taxon>Sar</taxon>
        <taxon>Alveolata</taxon>
        <taxon>Dinophyceae</taxon>
        <taxon>Suessiales</taxon>
        <taxon>Suessiaceae</taxon>
        <taxon>Polarella</taxon>
    </lineage>
</organism>
<dbReference type="PANTHER" id="PTHR12473:SF8">
    <property type="entry name" value="UBIQUITIN CARBOXYL-TERMINAL HYDROLASE MINDY-4-RELATED"/>
    <property type="match status" value="1"/>
</dbReference>
<evidence type="ECO:0000313" key="5">
    <source>
        <dbReference type="Proteomes" id="UP000654075"/>
    </source>
</evidence>
<comment type="caution">
    <text evidence="4">The sequence shown here is derived from an EMBL/GenBank/DDBJ whole genome shotgun (WGS) entry which is preliminary data.</text>
</comment>
<evidence type="ECO:0000256" key="2">
    <source>
        <dbReference type="SAM" id="MobiDB-lite"/>
    </source>
</evidence>
<proteinExistence type="inferred from homology"/>
<feature type="compositionally biased region" description="Basic and acidic residues" evidence="2">
    <location>
        <begin position="405"/>
        <end position="415"/>
    </location>
</feature>